<gene>
    <name evidence="1" type="ORF">UREG_02501</name>
</gene>
<dbReference type="InterPro" id="IPR043519">
    <property type="entry name" value="NT_sf"/>
</dbReference>
<keyword evidence="2" id="KW-1185">Reference proteome</keyword>
<evidence type="ECO:0000313" key="1">
    <source>
        <dbReference type="EMBL" id="EEP77652.1"/>
    </source>
</evidence>
<dbReference type="GeneID" id="8443189"/>
<dbReference type="HOGENOM" id="CLU_1219941_0_0_1"/>
<proteinExistence type="predicted"/>
<dbReference type="Pfam" id="PF08843">
    <property type="entry name" value="AbiEii"/>
    <property type="match status" value="1"/>
</dbReference>
<dbReference type="eggNOG" id="ENOG502SRX8">
    <property type="taxonomic scope" value="Eukaryota"/>
</dbReference>
<dbReference type="InParanoid" id="C4JGA3"/>
<dbReference type="OrthoDB" id="3259529at2759"/>
<reference evidence="2" key="1">
    <citation type="journal article" date="2009" name="Genome Res.">
        <title>Comparative genomic analyses of the human fungal pathogens Coccidioides and their relatives.</title>
        <authorList>
            <person name="Sharpton T.J."/>
            <person name="Stajich J.E."/>
            <person name="Rounsley S.D."/>
            <person name="Gardner M.J."/>
            <person name="Wortman J.R."/>
            <person name="Jordar V.S."/>
            <person name="Maiti R."/>
            <person name="Kodira C.D."/>
            <person name="Neafsey D.E."/>
            <person name="Zeng Q."/>
            <person name="Hung C.-Y."/>
            <person name="McMahan C."/>
            <person name="Muszewska A."/>
            <person name="Grynberg M."/>
            <person name="Mandel M.A."/>
            <person name="Kellner E.M."/>
            <person name="Barker B.M."/>
            <person name="Galgiani J.N."/>
            <person name="Orbach M.J."/>
            <person name="Kirkland T.N."/>
            <person name="Cole G.T."/>
            <person name="Henn M.R."/>
            <person name="Birren B.W."/>
            <person name="Taylor J.W."/>
        </authorList>
    </citation>
    <scope>NUCLEOTIDE SEQUENCE [LARGE SCALE GENOMIC DNA]</scope>
    <source>
        <strain evidence="2">UAMH 1704</strain>
    </source>
</reference>
<accession>C4JGA3</accession>
<evidence type="ECO:0000313" key="2">
    <source>
        <dbReference type="Proteomes" id="UP000002058"/>
    </source>
</evidence>
<dbReference type="InterPro" id="IPR014942">
    <property type="entry name" value="AbiEii"/>
</dbReference>
<protein>
    <submittedName>
        <fullName evidence="1">Uncharacterized protein</fullName>
    </submittedName>
</protein>
<dbReference type="VEuPathDB" id="FungiDB:UREG_02501"/>
<name>C4JGA3_UNCRE</name>
<dbReference type="SUPFAM" id="SSF81301">
    <property type="entry name" value="Nucleotidyltransferase"/>
    <property type="match status" value="1"/>
</dbReference>
<dbReference type="RefSeq" id="XP_002542985.1">
    <property type="nucleotide sequence ID" value="XM_002542939.1"/>
</dbReference>
<organism evidence="1 2">
    <name type="scientific">Uncinocarpus reesii (strain UAMH 1704)</name>
    <dbReference type="NCBI Taxonomy" id="336963"/>
    <lineage>
        <taxon>Eukaryota</taxon>
        <taxon>Fungi</taxon>
        <taxon>Dikarya</taxon>
        <taxon>Ascomycota</taxon>
        <taxon>Pezizomycotina</taxon>
        <taxon>Eurotiomycetes</taxon>
        <taxon>Eurotiomycetidae</taxon>
        <taxon>Onygenales</taxon>
        <taxon>Onygenaceae</taxon>
        <taxon>Uncinocarpus</taxon>
    </lineage>
</organism>
<dbReference type="EMBL" id="CH476615">
    <property type="protein sequence ID" value="EEP77652.1"/>
    <property type="molecule type" value="Genomic_DNA"/>
</dbReference>
<dbReference type="AlphaFoldDB" id="C4JGA3"/>
<dbReference type="Gene3D" id="3.30.460.40">
    <property type="match status" value="1"/>
</dbReference>
<sequence length="242" mass="26959">MAVPQKRLSEAAVAVSKILSDHGIKHGVFGGWAVNVLGGNRATKDIDLMAAIGKDELWQLMEGRIGWVKIPNMREDYAPFFWDDALQRPVLVEIFIGDHHHLSYRISFLKLVGSTASPANTENARRAMRVVDTQTVLIDNEPVQLLAIVSIFKGKLHAAADRAKVSDAMDLKHLLSKYAEHLRPHATSINLRDVGKAVRRYPELSEPLSSVGIDVFQAQEIQSDEVTWMSPPTYNVQKGIME</sequence>
<dbReference type="OMA" id="QTRQDYV"/>
<dbReference type="Proteomes" id="UP000002058">
    <property type="component" value="Unassembled WGS sequence"/>
</dbReference>
<dbReference type="KEGG" id="ure:UREG_02501"/>